<accession>A0AAV7M2Q9</accession>
<protein>
    <submittedName>
        <fullName evidence="2">Uncharacterized protein</fullName>
    </submittedName>
</protein>
<name>A0AAV7M2Q9_PLEWA</name>
<feature type="region of interest" description="Disordered" evidence="1">
    <location>
        <begin position="36"/>
        <end position="91"/>
    </location>
</feature>
<proteinExistence type="predicted"/>
<evidence type="ECO:0000313" key="3">
    <source>
        <dbReference type="Proteomes" id="UP001066276"/>
    </source>
</evidence>
<dbReference type="Proteomes" id="UP001066276">
    <property type="component" value="Chromosome 10"/>
</dbReference>
<sequence>MSAMPSITLHSSAPDLLLPSLPAQHHLHFRARGLSPLRSSGLDVPRRSRLSQSPKRARSTSWPFNQSRGPLTAVGQATMRPPSSPARRPACCRAAPSFRPQLPLICQAEASPGLHSVRLTRSSPVIDPPLSPAAMVDSPTTAVSPVSLAWQGCSAVRQDRLPNPSTRSSFKMRPP</sequence>
<feature type="compositionally biased region" description="Polar residues" evidence="1">
    <location>
        <begin position="50"/>
        <end position="69"/>
    </location>
</feature>
<dbReference type="EMBL" id="JANPWB010000014">
    <property type="protein sequence ID" value="KAJ1097409.1"/>
    <property type="molecule type" value="Genomic_DNA"/>
</dbReference>
<dbReference type="AlphaFoldDB" id="A0AAV7M2Q9"/>
<evidence type="ECO:0000256" key="1">
    <source>
        <dbReference type="SAM" id="MobiDB-lite"/>
    </source>
</evidence>
<gene>
    <name evidence="2" type="ORF">NDU88_002528</name>
</gene>
<comment type="caution">
    <text evidence="2">The sequence shown here is derived from an EMBL/GenBank/DDBJ whole genome shotgun (WGS) entry which is preliminary data.</text>
</comment>
<keyword evidence="3" id="KW-1185">Reference proteome</keyword>
<organism evidence="2 3">
    <name type="scientific">Pleurodeles waltl</name>
    <name type="common">Iberian ribbed newt</name>
    <dbReference type="NCBI Taxonomy" id="8319"/>
    <lineage>
        <taxon>Eukaryota</taxon>
        <taxon>Metazoa</taxon>
        <taxon>Chordata</taxon>
        <taxon>Craniata</taxon>
        <taxon>Vertebrata</taxon>
        <taxon>Euteleostomi</taxon>
        <taxon>Amphibia</taxon>
        <taxon>Batrachia</taxon>
        <taxon>Caudata</taxon>
        <taxon>Salamandroidea</taxon>
        <taxon>Salamandridae</taxon>
        <taxon>Pleurodelinae</taxon>
        <taxon>Pleurodeles</taxon>
    </lineage>
</organism>
<feature type="region of interest" description="Disordered" evidence="1">
    <location>
        <begin position="156"/>
        <end position="175"/>
    </location>
</feature>
<reference evidence="2" key="1">
    <citation type="journal article" date="2022" name="bioRxiv">
        <title>Sequencing and chromosome-scale assembly of the giantPleurodeles waltlgenome.</title>
        <authorList>
            <person name="Brown T."/>
            <person name="Elewa A."/>
            <person name="Iarovenko S."/>
            <person name="Subramanian E."/>
            <person name="Araus A.J."/>
            <person name="Petzold A."/>
            <person name="Susuki M."/>
            <person name="Suzuki K.-i.T."/>
            <person name="Hayashi T."/>
            <person name="Toyoda A."/>
            <person name="Oliveira C."/>
            <person name="Osipova E."/>
            <person name="Leigh N.D."/>
            <person name="Simon A."/>
            <person name="Yun M.H."/>
        </authorList>
    </citation>
    <scope>NUCLEOTIDE SEQUENCE</scope>
    <source>
        <strain evidence="2">20211129_DDA</strain>
        <tissue evidence="2">Liver</tissue>
    </source>
</reference>
<evidence type="ECO:0000313" key="2">
    <source>
        <dbReference type="EMBL" id="KAJ1097409.1"/>
    </source>
</evidence>